<name>A0A8C5MSI1_9ANUR</name>
<dbReference type="GO" id="GO:0003735">
    <property type="term" value="F:structural constituent of ribosome"/>
    <property type="evidence" value="ECO:0007669"/>
    <property type="project" value="InterPro"/>
</dbReference>
<evidence type="ECO:0000256" key="2">
    <source>
        <dbReference type="ARBA" id="ARBA00022980"/>
    </source>
</evidence>
<dbReference type="GO" id="GO:0002181">
    <property type="term" value="P:cytoplasmic translation"/>
    <property type="evidence" value="ECO:0007669"/>
    <property type="project" value="TreeGrafter"/>
</dbReference>
<evidence type="ECO:0000256" key="1">
    <source>
        <dbReference type="ARBA" id="ARBA00010808"/>
    </source>
</evidence>
<dbReference type="SMART" id="SM01380">
    <property type="entry name" value="Ribosomal_L31e"/>
    <property type="match status" value="1"/>
</dbReference>
<keyword evidence="2" id="KW-0689">Ribosomal protein</keyword>
<dbReference type="InterPro" id="IPR000054">
    <property type="entry name" value="Ribosomal_eL31"/>
</dbReference>
<evidence type="ECO:0000256" key="3">
    <source>
        <dbReference type="ARBA" id="ARBA00023274"/>
    </source>
</evidence>
<dbReference type="InterPro" id="IPR023621">
    <property type="entry name" value="Ribosomal_eL31_dom_sf"/>
</dbReference>
<evidence type="ECO:0000313" key="5">
    <source>
        <dbReference type="Proteomes" id="UP000694569"/>
    </source>
</evidence>
<dbReference type="PANTHER" id="PTHR10956">
    <property type="entry name" value="60S RIBOSOMAL PROTEIN L31"/>
    <property type="match status" value="1"/>
</dbReference>
<comment type="similarity">
    <text evidence="1">Belongs to the eukaryotic ribosomal protein eL31 family.</text>
</comment>
<reference evidence="4" key="1">
    <citation type="submission" date="2025-08" db="UniProtKB">
        <authorList>
            <consortium name="Ensembl"/>
        </authorList>
    </citation>
    <scope>IDENTIFICATION</scope>
</reference>
<keyword evidence="5" id="KW-1185">Reference proteome</keyword>
<keyword evidence="3" id="KW-0687">Ribonucleoprotein</keyword>
<dbReference type="Proteomes" id="UP000694569">
    <property type="component" value="Unplaced"/>
</dbReference>
<dbReference type="Gene3D" id="3.10.440.10">
    <property type="match status" value="1"/>
</dbReference>
<reference evidence="4" key="2">
    <citation type="submission" date="2025-09" db="UniProtKB">
        <authorList>
            <consortium name="Ensembl"/>
        </authorList>
    </citation>
    <scope>IDENTIFICATION</scope>
</reference>
<dbReference type="GO" id="GO:0022625">
    <property type="term" value="C:cytosolic large ribosomal subunit"/>
    <property type="evidence" value="ECO:0007669"/>
    <property type="project" value="TreeGrafter"/>
</dbReference>
<proteinExistence type="inferred from homology"/>
<dbReference type="AlphaFoldDB" id="A0A8C5MSI1"/>
<accession>A0A8C5MSI1</accession>
<protein>
    <submittedName>
        <fullName evidence="4">Uncharacterized protein</fullName>
    </submittedName>
</protein>
<organism evidence="4 5">
    <name type="scientific">Leptobrachium leishanense</name>
    <name type="common">Leishan spiny toad</name>
    <dbReference type="NCBI Taxonomy" id="445787"/>
    <lineage>
        <taxon>Eukaryota</taxon>
        <taxon>Metazoa</taxon>
        <taxon>Chordata</taxon>
        <taxon>Craniata</taxon>
        <taxon>Vertebrata</taxon>
        <taxon>Euteleostomi</taxon>
        <taxon>Amphibia</taxon>
        <taxon>Batrachia</taxon>
        <taxon>Anura</taxon>
        <taxon>Pelobatoidea</taxon>
        <taxon>Megophryidae</taxon>
        <taxon>Leptobrachium</taxon>
    </lineage>
</organism>
<dbReference type="PANTHER" id="PTHR10956:SF0">
    <property type="entry name" value="60S RIBOSOMAL PROTEIN L31"/>
    <property type="match status" value="1"/>
</dbReference>
<dbReference type="Ensembl" id="ENSLLET00000017855.1">
    <property type="protein sequence ID" value="ENSLLEP00000017203.1"/>
    <property type="gene ID" value="ENSLLEG00000010935.1"/>
</dbReference>
<sequence>MAPAKKGALKEIRKFAVKEMHNPDVRIDTRLNKAVWAKALEMFPSAFVCVCPENVMRMRILPTSCNTLVTYVPVTTYKATDCQRG</sequence>
<evidence type="ECO:0000313" key="4">
    <source>
        <dbReference type="Ensembl" id="ENSLLEP00000017203.1"/>
    </source>
</evidence>
<dbReference type="SUPFAM" id="SSF54575">
    <property type="entry name" value="Ribosomal protein L31e"/>
    <property type="match status" value="1"/>
</dbReference>
<dbReference type="Pfam" id="PF01198">
    <property type="entry name" value="Ribosomal_L31e"/>
    <property type="match status" value="1"/>
</dbReference>
<dbReference type="OrthoDB" id="9672036at2759"/>